<name>A0A2J5HGE7_9EURO</name>
<evidence type="ECO:0000313" key="2">
    <source>
        <dbReference type="EMBL" id="PLN75998.1"/>
    </source>
</evidence>
<keyword evidence="1" id="KW-0472">Membrane</keyword>
<dbReference type="OrthoDB" id="10510632at2759"/>
<keyword evidence="1" id="KW-1133">Transmembrane helix</keyword>
<dbReference type="EMBL" id="KZ559630">
    <property type="protein sequence ID" value="PLN75998.1"/>
    <property type="molecule type" value="Genomic_DNA"/>
</dbReference>
<dbReference type="Proteomes" id="UP000235023">
    <property type="component" value="Unassembled WGS sequence"/>
</dbReference>
<evidence type="ECO:0000256" key="1">
    <source>
        <dbReference type="SAM" id="Phobius"/>
    </source>
</evidence>
<accession>A0A2J5HGE7</accession>
<organism evidence="2 3">
    <name type="scientific">Aspergillus taichungensis</name>
    <dbReference type="NCBI Taxonomy" id="482145"/>
    <lineage>
        <taxon>Eukaryota</taxon>
        <taxon>Fungi</taxon>
        <taxon>Dikarya</taxon>
        <taxon>Ascomycota</taxon>
        <taxon>Pezizomycotina</taxon>
        <taxon>Eurotiomycetes</taxon>
        <taxon>Eurotiomycetidae</taxon>
        <taxon>Eurotiales</taxon>
        <taxon>Aspergillaceae</taxon>
        <taxon>Aspergillus</taxon>
        <taxon>Aspergillus subgen. Circumdati</taxon>
    </lineage>
</organism>
<proteinExistence type="predicted"/>
<gene>
    <name evidence="2" type="ORF">BDW42DRAFT_27827</name>
</gene>
<protein>
    <submittedName>
        <fullName evidence="2">Uncharacterized protein</fullName>
    </submittedName>
</protein>
<reference evidence="3" key="1">
    <citation type="submission" date="2017-12" db="EMBL/GenBank/DDBJ databases">
        <authorList>
            <consortium name="DOE Joint Genome Institute"/>
            <person name="Mondo S.J."/>
            <person name="Kjaerbolling I."/>
            <person name="Vesth T.C."/>
            <person name="Frisvad J.C."/>
            <person name="Nybo J.L."/>
            <person name="Theobald S."/>
            <person name="Kuo A."/>
            <person name="Bowyer P."/>
            <person name="Matsuda Y."/>
            <person name="Lyhne E.K."/>
            <person name="Kogle M.E."/>
            <person name="Clum A."/>
            <person name="Lipzen A."/>
            <person name="Salamov A."/>
            <person name="Ngan C.Y."/>
            <person name="Daum C."/>
            <person name="Chiniquy J."/>
            <person name="Barry K."/>
            <person name="LaButti K."/>
            <person name="Haridas S."/>
            <person name="Simmons B.A."/>
            <person name="Magnuson J.K."/>
            <person name="Mortensen U.H."/>
            <person name="Larsen T.O."/>
            <person name="Grigoriev I.V."/>
            <person name="Baker S.E."/>
            <person name="Andersen M.R."/>
            <person name="Nordberg H.P."/>
            <person name="Cantor M.N."/>
            <person name="Hua S.X."/>
        </authorList>
    </citation>
    <scope>NUCLEOTIDE SEQUENCE [LARGE SCALE GENOMIC DNA]</scope>
    <source>
        <strain evidence="3">IBT 19404</strain>
    </source>
</reference>
<keyword evidence="3" id="KW-1185">Reference proteome</keyword>
<evidence type="ECO:0000313" key="3">
    <source>
        <dbReference type="Proteomes" id="UP000235023"/>
    </source>
</evidence>
<dbReference type="AlphaFoldDB" id="A0A2J5HGE7"/>
<feature type="transmembrane region" description="Helical" evidence="1">
    <location>
        <begin position="30"/>
        <end position="58"/>
    </location>
</feature>
<keyword evidence="1" id="KW-0812">Transmembrane</keyword>
<sequence>MENRVRGARAAADWPAGGVYCSGRNEPHPIFFSLVFLFFFFFFSPLQSTAVSFSLTLLTSSIHPPAVSLRLLEFSLILNLPSSQF</sequence>